<evidence type="ECO:0000256" key="1">
    <source>
        <dbReference type="SAM" id="SignalP"/>
    </source>
</evidence>
<dbReference type="RefSeq" id="XP_066721275.1">
    <property type="nucleotide sequence ID" value="XM_066853134.1"/>
</dbReference>
<gene>
    <name evidence="2" type="ORF">PG994_001725</name>
</gene>
<feature type="chain" id="PRO_5046459635" description="Secreted protein" evidence="1">
    <location>
        <begin position="27"/>
        <end position="85"/>
    </location>
</feature>
<accession>A0ABR1WU94</accession>
<name>A0ABR1WU94_9PEZI</name>
<comment type="caution">
    <text evidence="2">The sequence shown here is derived from an EMBL/GenBank/DDBJ whole genome shotgun (WGS) entry which is preliminary data.</text>
</comment>
<sequence>MALAILTMHQTVTLFSVAFFVVEYLAEDGMDSRIDLPVQHGALGEQQHVLGSVKLSSSHPVGDGWRGTVDWKTTGVFRVPPVVRK</sequence>
<evidence type="ECO:0008006" key="4">
    <source>
        <dbReference type="Google" id="ProtNLM"/>
    </source>
</evidence>
<evidence type="ECO:0000313" key="3">
    <source>
        <dbReference type="Proteomes" id="UP001480595"/>
    </source>
</evidence>
<keyword evidence="1" id="KW-0732">Signal</keyword>
<dbReference type="EMBL" id="JAQQWL010000002">
    <property type="protein sequence ID" value="KAK8086751.1"/>
    <property type="molecule type" value="Genomic_DNA"/>
</dbReference>
<protein>
    <recommendedName>
        <fullName evidence="4">Secreted protein</fullName>
    </recommendedName>
</protein>
<feature type="signal peptide" evidence="1">
    <location>
        <begin position="1"/>
        <end position="26"/>
    </location>
</feature>
<dbReference type="GeneID" id="92086197"/>
<reference evidence="2 3" key="1">
    <citation type="submission" date="2023-01" db="EMBL/GenBank/DDBJ databases">
        <title>Analysis of 21 Apiospora genomes using comparative genomics revels a genus with tremendous synthesis potential of carbohydrate active enzymes and secondary metabolites.</title>
        <authorList>
            <person name="Sorensen T."/>
        </authorList>
    </citation>
    <scope>NUCLEOTIDE SEQUENCE [LARGE SCALE GENOMIC DNA]</scope>
    <source>
        <strain evidence="2 3">CBS 135458</strain>
    </source>
</reference>
<keyword evidence="3" id="KW-1185">Reference proteome</keyword>
<dbReference type="Proteomes" id="UP001480595">
    <property type="component" value="Unassembled WGS sequence"/>
</dbReference>
<proteinExistence type="predicted"/>
<evidence type="ECO:0000313" key="2">
    <source>
        <dbReference type="EMBL" id="KAK8086751.1"/>
    </source>
</evidence>
<organism evidence="2 3">
    <name type="scientific">Apiospora phragmitis</name>
    <dbReference type="NCBI Taxonomy" id="2905665"/>
    <lineage>
        <taxon>Eukaryota</taxon>
        <taxon>Fungi</taxon>
        <taxon>Dikarya</taxon>
        <taxon>Ascomycota</taxon>
        <taxon>Pezizomycotina</taxon>
        <taxon>Sordariomycetes</taxon>
        <taxon>Xylariomycetidae</taxon>
        <taxon>Amphisphaeriales</taxon>
        <taxon>Apiosporaceae</taxon>
        <taxon>Apiospora</taxon>
    </lineage>
</organism>